<feature type="compositionally biased region" description="Basic residues" evidence="2">
    <location>
        <begin position="1"/>
        <end position="11"/>
    </location>
</feature>
<keyword evidence="4" id="KW-1185">Reference proteome</keyword>
<comment type="caution">
    <text evidence="3">The sequence shown here is derived from an EMBL/GenBank/DDBJ whole genome shotgun (WGS) entry which is preliminary data.</text>
</comment>
<feature type="compositionally biased region" description="Polar residues" evidence="2">
    <location>
        <begin position="1624"/>
        <end position="1639"/>
    </location>
</feature>
<keyword evidence="1" id="KW-0175">Coiled coil</keyword>
<dbReference type="Pfam" id="PF13589">
    <property type="entry name" value="HATPase_c_3"/>
    <property type="match status" value="1"/>
</dbReference>
<feature type="compositionally biased region" description="Basic and acidic residues" evidence="2">
    <location>
        <begin position="13"/>
        <end position="24"/>
    </location>
</feature>
<feature type="region of interest" description="Disordered" evidence="2">
    <location>
        <begin position="296"/>
        <end position="316"/>
    </location>
</feature>
<gene>
    <name evidence="3" type="ORF">CASFOL_003320</name>
</gene>
<dbReference type="InterPro" id="IPR036890">
    <property type="entry name" value="HATPase_C_sf"/>
</dbReference>
<name>A0ABD3EHA3_9LAMI</name>
<evidence type="ECO:0008006" key="5">
    <source>
        <dbReference type="Google" id="ProtNLM"/>
    </source>
</evidence>
<feature type="compositionally biased region" description="Polar residues" evidence="2">
    <location>
        <begin position="1237"/>
        <end position="1253"/>
    </location>
</feature>
<feature type="region of interest" description="Disordered" evidence="2">
    <location>
        <begin position="1220"/>
        <end position="1255"/>
    </location>
</feature>
<protein>
    <recommendedName>
        <fullName evidence="5">Gamma-irradiation and mitomycin c induced 1</fullName>
    </recommendedName>
</protein>
<dbReference type="EMBL" id="JAVIJP010000005">
    <property type="protein sequence ID" value="KAL3653639.1"/>
    <property type="molecule type" value="Genomic_DNA"/>
</dbReference>
<evidence type="ECO:0000313" key="4">
    <source>
        <dbReference type="Proteomes" id="UP001632038"/>
    </source>
</evidence>
<dbReference type="PANTHER" id="PTHR33566">
    <property type="entry name" value="EN/SPM-LIKE TRANSPOSON-RELATED"/>
    <property type="match status" value="1"/>
</dbReference>
<evidence type="ECO:0000313" key="3">
    <source>
        <dbReference type="EMBL" id="KAL3653639.1"/>
    </source>
</evidence>
<dbReference type="SUPFAM" id="SSF55874">
    <property type="entry name" value="ATPase domain of HSP90 chaperone/DNA topoisomerase II/histidine kinase"/>
    <property type="match status" value="1"/>
</dbReference>
<dbReference type="Proteomes" id="UP001632038">
    <property type="component" value="Unassembled WGS sequence"/>
</dbReference>
<organism evidence="3 4">
    <name type="scientific">Castilleja foliolosa</name>
    <dbReference type="NCBI Taxonomy" id="1961234"/>
    <lineage>
        <taxon>Eukaryota</taxon>
        <taxon>Viridiplantae</taxon>
        <taxon>Streptophyta</taxon>
        <taxon>Embryophyta</taxon>
        <taxon>Tracheophyta</taxon>
        <taxon>Spermatophyta</taxon>
        <taxon>Magnoliopsida</taxon>
        <taxon>eudicotyledons</taxon>
        <taxon>Gunneridae</taxon>
        <taxon>Pentapetalae</taxon>
        <taxon>asterids</taxon>
        <taxon>lamiids</taxon>
        <taxon>Lamiales</taxon>
        <taxon>Orobanchaceae</taxon>
        <taxon>Pedicularideae</taxon>
        <taxon>Castillejinae</taxon>
        <taxon>Castilleja</taxon>
    </lineage>
</organism>
<proteinExistence type="predicted"/>
<feature type="region of interest" description="Disordered" evidence="2">
    <location>
        <begin position="1619"/>
        <end position="1639"/>
    </location>
</feature>
<feature type="region of interest" description="Disordered" evidence="2">
    <location>
        <begin position="1"/>
        <end position="32"/>
    </location>
</feature>
<evidence type="ECO:0000256" key="2">
    <source>
        <dbReference type="SAM" id="MobiDB-lite"/>
    </source>
</evidence>
<reference evidence="4" key="1">
    <citation type="journal article" date="2024" name="IScience">
        <title>Strigolactones Initiate the Formation of Haustorium-like Structures in Castilleja.</title>
        <authorList>
            <person name="Buerger M."/>
            <person name="Peterson D."/>
            <person name="Chory J."/>
        </authorList>
    </citation>
    <scope>NUCLEOTIDE SEQUENCE [LARGE SCALE GENOMIC DNA]</scope>
</reference>
<evidence type="ECO:0000256" key="1">
    <source>
        <dbReference type="SAM" id="Coils"/>
    </source>
</evidence>
<sequence length="1639" mass="183766">MSSKTPHKTTNKRPLEDSSSERPQKSPFGHVKTEDGLFNATKTFKFRILMPNGTTLELKISVLKTHMPIEEFIDVVKSEYETVVKQRISEQKKRRINWKYQDIHFTDAHSKEMRTKINFWTLLPNEWNILFLHDGSEEPDTYEGMWDLTPDTDLLKELPDDYTPETALADLIDNSLQALWSNEKGDVRLISVELHPDKISIFDSGPGMDGADGNLVKWGKMGASLHRSVRGQAIGGKPPYLMPFFGMFGYGGPVATMCLGRRAVVSSKTKFCDKVFTLHLEREELVKASSSENCWRAKGGTRNPSKDEKKNSPHGSFTKVEIFEPHKKKILDVKHIQCQLKDIYFPYIQFDDASGKTRRLIDFQVNGEYLAEIWGGEVATTNMHSCNGTEFVVQLHFRINQDPSSVHDHTQRVLPEANARLKCVYFPIVEGKESFDAIIDDLKSAGWEITESFESFSRVAVRRLGRLLPDTRWGLLPFMQPKQRVGEKAKLLKRCCSRVKCFIDTDSGFNPTPQKTDLAQHHPYTKAIKNFGNRAPGNENEVQIEITKDGKKLSLPQLEKLYAEWVSEMHDRYDDETYGGLDEPTIVIVSSRIKNIDTSSGVLRVHKKIQRRGICWETGQKIKVLKGACAGVHSSNLFATLEYIILEGLPGDTGGEAHLICRPLGLPENRGCQFLNDNGNKTIDPIDSMALPIRVIDSGKCVFADETEWKNKLDAHLQKLPSSINLLSHTDCQKLDIEGGLPRVVNVGDAPPENIVAVIRPKAYDSSSTPRSLNQKFIVKDKHEMSLQVKFRAGVKNNGKYENVYSTRLPPSSRKDLHGLYLFPLKLNRPQLFEKAGSYTFLFTVNELKDVRFEQEVQVQVSTDVGSWKIVSHNLDELYTIRVGSCLDPLSVVCYDKYDNCIPFTSVPKLNINLSSNSTVLGQVGSIKVDLTTDKSIMKIKDVVLNSNKLDGIRPDYEATLDVSTLNEAFSVTLPCRVLPGTPESIIAHPALLRKQLIPDQIIEKLKLEVFDKHGNHAKEDEDILLSVDGFSFLDGSSVVHGKSITCLKKVNADGFVDLSNTLKVSKGYGKDVSLSAIHEERVILKLTSKTDTRKLQSVQKVFKNCETGSQLENIVFEIINSKGKVDESINDDEKNGQYHTLTIKSNSFDIDGSVRYSFRRGRCTIRSIPLPQTQGTFSFSAIHSRFPELNLDLEVHVKEASRQVNHAFTVNNEDARNQVQSSTPNHVDIGNLVPSPRNSCKNIDIPPQSSLSKDLRDGQEDFSLEISQGYASPVGYSPMKTPKMKHAELFDVGNFKEIGDELAMLGLRIGDHQRKLHILTCSQSLLQRQISDLQASIDRDLPNVSSMCGQEWIHEQIKSRTQSSAALLCKLLQEEPVKSRTQGLIGVVALLGTTPTVELSRVLANFLGEDLMLATVYENYEAANDFEANTLHKLASTTGQSTSGGLALCLDDIRLSITVPNIGPDNLLLLKPPTLPGGDVPQGFVGYAINMIIIETRAKSGCGLRETLFYRLFGELQVYRDRECMMMAQSCIKDGAVSLDGGIVKGKGLVSLGQWEPRIIFPVENWAIDTQIPETLLSLKERKLELMEINRQLDEQSKAYEKDNEMLVIARDRYISHPERSSKNVSPSAPRSSQQYTH</sequence>
<accession>A0ABD3EHA3</accession>
<feature type="coiled-coil region" evidence="1">
    <location>
        <begin position="1577"/>
        <end position="1607"/>
    </location>
</feature>
<dbReference type="PANTHER" id="PTHR33566:SF1">
    <property type="entry name" value="EN_SPM-LIKE TRANSPOSON-RELATED"/>
    <property type="match status" value="1"/>
</dbReference>